<evidence type="ECO:0000256" key="4">
    <source>
        <dbReference type="HAMAP-Rule" id="MF_00528"/>
    </source>
</evidence>
<feature type="site" description="Important for substrate specificity" evidence="4">
    <location>
        <position position="15"/>
    </location>
</feature>
<comment type="caution">
    <text evidence="4">Lacks conserved residue(s) required for the propagation of feature annotation.</text>
</comment>
<feature type="site" description="Important for substrate specificity" evidence="4">
    <location>
        <position position="71"/>
    </location>
</feature>
<dbReference type="CDD" id="cd00555">
    <property type="entry name" value="Maf"/>
    <property type="match status" value="1"/>
</dbReference>
<dbReference type="PANTHER" id="PTHR43213:SF5">
    <property type="entry name" value="BIFUNCTIONAL DTTP_UTP PYROPHOSPHATASE_METHYLTRANSFERASE PROTEIN-RELATED"/>
    <property type="match status" value="1"/>
</dbReference>
<keyword evidence="4" id="KW-0963">Cytoplasm</keyword>
<dbReference type="Gene3D" id="3.90.950.10">
    <property type="match status" value="1"/>
</dbReference>
<dbReference type="GO" id="GO:0005737">
    <property type="term" value="C:cytoplasm"/>
    <property type="evidence" value="ECO:0007669"/>
    <property type="project" value="UniProtKB-SubCell"/>
</dbReference>
<evidence type="ECO:0000313" key="6">
    <source>
        <dbReference type="Proteomes" id="UP000464954"/>
    </source>
</evidence>
<dbReference type="SUPFAM" id="SSF52972">
    <property type="entry name" value="ITPase-like"/>
    <property type="match status" value="1"/>
</dbReference>
<feature type="site" description="Important for substrate specificity" evidence="4">
    <location>
        <position position="153"/>
    </location>
</feature>
<accession>A0A6P1MBU2</accession>
<keyword evidence="6" id="KW-1185">Reference proteome</keyword>
<comment type="function">
    <text evidence="4">Nucleoside triphosphate pyrophosphatase that hydrolyzes dTTP and UTP. May have a dual role in cell division arrest and in preventing the incorporation of modified nucleotides into cellular nucleic acids.</text>
</comment>
<dbReference type="InterPro" id="IPR029001">
    <property type="entry name" value="ITPase-like_fam"/>
</dbReference>
<comment type="similarity">
    <text evidence="4">Belongs to the Maf family. YhdE subfamily.</text>
</comment>
<comment type="subcellular location">
    <subcellularLocation>
        <location evidence="4">Cytoplasm</location>
    </subcellularLocation>
</comment>
<comment type="catalytic activity">
    <reaction evidence="4">
        <text>dTTP + H2O = dTMP + diphosphate + H(+)</text>
        <dbReference type="Rhea" id="RHEA:28534"/>
        <dbReference type="ChEBI" id="CHEBI:15377"/>
        <dbReference type="ChEBI" id="CHEBI:15378"/>
        <dbReference type="ChEBI" id="CHEBI:33019"/>
        <dbReference type="ChEBI" id="CHEBI:37568"/>
        <dbReference type="ChEBI" id="CHEBI:63528"/>
        <dbReference type="EC" id="3.6.1.9"/>
    </reaction>
</comment>
<dbReference type="AlphaFoldDB" id="A0A6P1MBU2"/>
<evidence type="ECO:0000256" key="2">
    <source>
        <dbReference type="ARBA" id="ARBA00022801"/>
    </source>
</evidence>
<dbReference type="GO" id="GO:0047429">
    <property type="term" value="F:nucleoside triphosphate diphosphatase activity"/>
    <property type="evidence" value="ECO:0007669"/>
    <property type="project" value="UniProtKB-EC"/>
</dbReference>
<protein>
    <recommendedName>
        <fullName evidence="4">dTTP/UTP pyrophosphatase</fullName>
        <shortName evidence="4">dTTPase/UTPase</shortName>
        <ecNumber evidence="4">3.6.1.9</ecNumber>
    </recommendedName>
    <alternativeName>
        <fullName evidence="4">Nucleoside triphosphate pyrophosphatase</fullName>
    </alternativeName>
    <alternativeName>
        <fullName evidence="4">Nucleotide pyrophosphatase</fullName>
        <shortName evidence="4">Nucleotide PPase</shortName>
    </alternativeName>
</protein>
<dbReference type="RefSeq" id="WP_160628740.1">
    <property type="nucleotide sequence ID" value="NZ_CP047593.1"/>
</dbReference>
<dbReference type="Proteomes" id="UP000464954">
    <property type="component" value="Chromosome"/>
</dbReference>
<dbReference type="EC" id="3.6.1.9" evidence="4"/>
<dbReference type="InterPro" id="IPR003697">
    <property type="entry name" value="Maf-like"/>
</dbReference>
<keyword evidence="2 4" id="KW-0378">Hydrolase</keyword>
<evidence type="ECO:0000313" key="5">
    <source>
        <dbReference type="EMBL" id="QHI69558.1"/>
    </source>
</evidence>
<comment type="catalytic activity">
    <reaction evidence="4">
        <text>UTP + H2O = UMP + diphosphate + H(+)</text>
        <dbReference type="Rhea" id="RHEA:29395"/>
        <dbReference type="ChEBI" id="CHEBI:15377"/>
        <dbReference type="ChEBI" id="CHEBI:15378"/>
        <dbReference type="ChEBI" id="CHEBI:33019"/>
        <dbReference type="ChEBI" id="CHEBI:46398"/>
        <dbReference type="ChEBI" id="CHEBI:57865"/>
        <dbReference type="EC" id="3.6.1.9"/>
    </reaction>
</comment>
<sequence length="185" mass="20112">MSTNEKLILASGSPRRAELLRQAGLPFEVMIPEIDEAPLPDETPAAFVMRTAREKAESISAAGAVILAADTAVVCEGRILGKPNNKKEAKKMLRSLSDRTHEVMTGVCIRFLDRTDCFHIETEVTFRTLSEKEISDYVASGEPMDKAGAYAIQGGAAKMVRRVAGSYSNVVGLPLCEVVEKLEEL</sequence>
<keyword evidence="3 4" id="KW-0546">Nucleotide metabolism</keyword>
<gene>
    <name evidence="5" type="ORF">GT409_08840</name>
</gene>
<proteinExistence type="inferred from homology"/>
<name>A0A6P1MBU2_9BACT</name>
<dbReference type="HAMAP" id="MF_00528">
    <property type="entry name" value="Maf"/>
    <property type="match status" value="1"/>
</dbReference>
<dbReference type="PIRSF" id="PIRSF006305">
    <property type="entry name" value="Maf"/>
    <property type="match status" value="1"/>
</dbReference>
<evidence type="ECO:0000256" key="3">
    <source>
        <dbReference type="ARBA" id="ARBA00023080"/>
    </source>
</evidence>
<evidence type="ECO:0000256" key="1">
    <source>
        <dbReference type="ARBA" id="ARBA00001968"/>
    </source>
</evidence>
<dbReference type="GO" id="GO:0009117">
    <property type="term" value="P:nucleotide metabolic process"/>
    <property type="evidence" value="ECO:0007669"/>
    <property type="project" value="UniProtKB-KW"/>
</dbReference>
<feature type="active site" description="Proton acceptor" evidence="4">
    <location>
        <position position="70"/>
    </location>
</feature>
<reference evidence="5 6" key="1">
    <citation type="submission" date="2020-01" db="EMBL/GenBank/DDBJ databases">
        <title>Ponticoccus aerotolerans gen. nov., sp. nov., an anaerobic bacterium and proposal of Ponticoccusceae fam. nov., Ponticoccusles ord. nov. and Ponticoccuse classis nov. in the phylum Kiritimatiellaeota.</title>
        <authorList>
            <person name="Zhou L.Y."/>
            <person name="Du Z.J."/>
        </authorList>
    </citation>
    <scope>NUCLEOTIDE SEQUENCE [LARGE SCALE GENOMIC DNA]</scope>
    <source>
        <strain evidence="5 6">S-5007</strain>
    </source>
</reference>
<organism evidence="5 6">
    <name type="scientific">Tichowtungia aerotolerans</name>
    <dbReference type="NCBI Taxonomy" id="2697043"/>
    <lineage>
        <taxon>Bacteria</taxon>
        <taxon>Pseudomonadati</taxon>
        <taxon>Kiritimatiellota</taxon>
        <taxon>Tichowtungiia</taxon>
        <taxon>Tichowtungiales</taxon>
        <taxon>Tichowtungiaceae</taxon>
        <taxon>Tichowtungia</taxon>
    </lineage>
</organism>
<dbReference type="PANTHER" id="PTHR43213">
    <property type="entry name" value="BIFUNCTIONAL DTTP/UTP PYROPHOSPHATASE/METHYLTRANSFERASE PROTEIN-RELATED"/>
    <property type="match status" value="1"/>
</dbReference>
<dbReference type="KEGG" id="taer:GT409_08840"/>
<dbReference type="NCBIfam" id="TIGR00172">
    <property type="entry name" value="maf"/>
    <property type="match status" value="1"/>
</dbReference>
<dbReference type="EMBL" id="CP047593">
    <property type="protein sequence ID" value="QHI69558.1"/>
    <property type="molecule type" value="Genomic_DNA"/>
</dbReference>
<dbReference type="Pfam" id="PF02545">
    <property type="entry name" value="Maf"/>
    <property type="match status" value="1"/>
</dbReference>
<comment type="cofactor">
    <cofactor evidence="1 4">
        <name>a divalent metal cation</name>
        <dbReference type="ChEBI" id="CHEBI:60240"/>
    </cofactor>
</comment>